<dbReference type="RefSeq" id="WP_058491577.1">
    <property type="nucleotide sequence ID" value="NZ_CBCRUR010000013.1"/>
</dbReference>
<dbReference type="OrthoDB" id="5653090at2"/>
<organism evidence="1 2">
    <name type="scientific">Legionella worsleiensis</name>
    <dbReference type="NCBI Taxonomy" id="45076"/>
    <lineage>
        <taxon>Bacteria</taxon>
        <taxon>Pseudomonadati</taxon>
        <taxon>Pseudomonadota</taxon>
        <taxon>Gammaproteobacteria</taxon>
        <taxon>Legionellales</taxon>
        <taxon>Legionellaceae</taxon>
        <taxon>Legionella</taxon>
    </lineage>
</organism>
<sequence length="208" mass="23664">MSYDDAMDNHATVEKECIGKGAHAVVRLSHATLSRPVPPHRPPSRSGSQFFMNQSKIETSDEYLDFSQSGIDLIKKTLEKAIQHYDAHITNGEYPRHKSGWFTGWRHDSEGVEKAKNLIEQIKPLDSYELIFVYLSHFFLDEKTRYNNHSFSCYLLDELNRLLKHKPAGTASYDKFSWGNIAGELKKLCFDTPRPSSSVSALSPAELI</sequence>
<proteinExistence type="predicted"/>
<name>A0A0W1AL55_9GAMM</name>
<protein>
    <submittedName>
        <fullName evidence="1">Uncharacterized protein</fullName>
    </submittedName>
</protein>
<keyword evidence="2" id="KW-1185">Reference proteome</keyword>
<dbReference type="AlphaFoldDB" id="A0A0W1AL55"/>
<evidence type="ECO:0000313" key="1">
    <source>
        <dbReference type="EMBL" id="KTD82093.1"/>
    </source>
</evidence>
<dbReference type="PATRIC" id="fig|45076.6.peg.14"/>
<dbReference type="EMBL" id="LNZC01000001">
    <property type="protein sequence ID" value="KTD82093.1"/>
    <property type="molecule type" value="Genomic_DNA"/>
</dbReference>
<evidence type="ECO:0000313" key="2">
    <source>
        <dbReference type="Proteomes" id="UP000054662"/>
    </source>
</evidence>
<gene>
    <name evidence="1" type="ORF">Lwor_0013</name>
</gene>
<dbReference type="Proteomes" id="UP000054662">
    <property type="component" value="Unassembled WGS sequence"/>
</dbReference>
<reference evidence="1 2" key="1">
    <citation type="submission" date="2015-11" db="EMBL/GenBank/DDBJ databases">
        <title>Genomic analysis of 38 Legionella species identifies large and diverse effector repertoires.</title>
        <authorList>
            <person name="Burstein D."/>
            <person name="Amaro F."/>
            <person name="Zusman T."/>
            <person name="Lifshitz Z."/>
            <person name="Cohen O."/>
            <person name="Gilbert J.A."/>
            <person name="Pupko T."/>
            <person name="Shuman H.A."/>
            <person name="Segal G."/>
        </authorList>
    </citation>
    <scope>NUCLEOTIDE SEQUENCE [LARGE SCALE GENOMIC DNA]</scope>
    <source>
        <strain evidence="1 2">ATCC 49508</strain>
    </source>
</reference>
<comment type="caution">
    <text evidence="1">The sequence shown here is derived from an EMBL/GenBank/DDBJ whole genome shotgun (WGS) entry which is preliminary data.</text>
</comment>
<accession>A0A0W1AL55</accession>